<dbReference type="Pfam" id="PF01381">
    <property type="entry name" value="HTH_3"/>
    <property type="match status" value="1"/>
</dbReference>
<dbReference type="Proteomes" id="UP000190162">
    <property type="component" value="Unassembled WGS sequence"/>
</dbReference>
<dbReference type="InterPro" id="IPR010982">
    <property type="entry name" value="Lambda_DNA-bd_dom_sf"/>
</dbReference>
<evidence type="ECO:0000259" key="1">
    <source>
        <dbReference type="PROSITE" id="PS50943"/>
    </source>
</evidence>
<feature type="domain" description="HTH cro/C1-type" evidence="1">
    <location>
        <begin position="8"/>
        <end position="51"/>
    </location>
</feature>
<dbReference type="RefSeq" id="WP_244556739.1">
    <property type="nucleotide sequence ID" value="NZ_FUXU01000218.1"/>
</dbReference>
<dbReference type="Gene3D" id="1.10.260.40">
    <property type="entry name" value="lambda repressor-like DNA-binding domains"/>
    <property type="match status" value="1"/>
</dbReference>
<keyword evidence="3" id="KW-1185">Reference proteome</keyword>
<reference evidence="3" key="1">
    <citation type="submission" date="2017-02" db="EMBL/GenBank/DDBJ databases">
        <authorList>
            <person name="Varghese N."/>
            <person name="Submissions S."/>
        </authorList>
    </citation>
    <scope>NUCLEOTIDE SEQUENCE [LARGE SCALE GENOMIC DNA]</scope>
    <source>
        <strain evidence="3">DSM 22720</strain>
    </source>
</reference>
<accession>A0A1T4WH18</accession>
<gene>
    <name evidence="2" type="ORF">SAMN02745132_04918</name>
</gene>
<dbReference type="AlphaFoldDB" id="A0A1T4WH18"/>
<proteinExistence type="predicted"/>
<dbReference type="EMBL" id="FUXU01000218">
    <property type="protein sequence ID" value="SKA76205.1"/>
    <property type="molecule type" value="Genomic_DNA"/>
</dbReference>
<organism evidence="2 3">
    <name type="scientific">Enterovibrio nigricans DSM 22720</name>
    <dbReference type="NCBI Taxonomy" id="1121868"/>
    <lineage>
        <taxon>Bacteria</taxon>
        <taxon>Pseudomonadati</taxon>
        <taxon>Pseudomonadota</taxon>
        <taxon>Gammaproteobacteria</taxon>
        <taxon>Vibrionales</taxon>
        <taxon>Vibrionaceae</taxon>
        <taxon>Enterovibrio</taxon>
    </lineage>
</organism>
<name>A0A1T4WH18_9GAMM</name>
<sequence length="97" mass="11215">MMILNKKIKAIRLDEGLTQLEFSQLIDIPVISLQNYEREVRNPSSENLMKITEHPRFEKYAFWLVTGKTDYESGHICPAFSTQEKCGLDVPQDAKRA</sequence>
<dbReference type="SMART" id="SM00530">
    <property type="entry name" value="HTH_XRE"/>
    <property type="match status" value="1"/>
</dbReference>
<protein>
    <submittedName>
        <fullName evidence="2">Helix-turn-helix</fullName>
    </submittedName>
</protein>
<dbReference type="SUPFAM" id="SSF47413">
    <property type="entry name" value="lambda repressor-like DNA-binding domains"/>
    <property type="match status" value="1"/>
</dbReference>
<dbReference type="InterPro" id="IPR001387">
    <property type="entry name" value="Cro/C1-type_HTH"/>
</dbReference>
<evidence type="ECO:0000313" key="2">
    <source>
        <dbReference type="EMBL" id="SKA76205.1"/>
    </source>
</evidence>
<dbReference type="PROSITE" id="PS50943">
    <property type="entry name" value="HTH_CROC1"/>
    <property type="match status" value="1"/>
</dbReference>
<evidence type="ECO:0000313" key="3">
    <source>
        <dbReference type="Proteomes" id="UP000190162"/>
    </source>
</evidence>
<dbReference type="GO" id="GO:0003677">
    <property type="term" value="F:DNA binding"/>
    <property type="evidence" value="ECO:0007669"/>
    <property type="project" value="InterPro"/>
</dbReference>
<dbReference type="CDD" id="cd00093">
    <property type="entry name" value="HTH_XRE"/>
    <property type="match status" value="1"/>
</dbReference>